<feature type="transmembrane region" description="Helical" evidence="1">
    <location>
        <begin position="27"/>
        <end position="50"/>
    </location>
</feature>
<sequence length="103" mass="11023">MSYAVGTLVKMGQGIERHINGGSASAWLGYFLLYLSFIVGASVGGGISLVANGSQMLAVATIICSLTAGYTHFHGNRQVFVKQSRSQRWSSRSLAGALRKRSR</sequence>
<dbReference type="STRING" id="141349.BN1232_06418"/>
<feature type="transmembrane region" description="Helical" evidence="1">
    <location>
        <begin position="56"/>
        <end position="73"/>
    </location>
</feature>
<dbReference type="EMBL" id="CTEE01000003">
    <property type="protein sequence ID" value="CQD24854.1"/>
    <property type="molecule type" value="Genomic_DNA"/>
</dbReference>
<keyword evidence="1" id="KW-0472">Membrane</keyword>
<reference evidence="2 3" key="1">
    <citation type="submission" date="2015-03" db="EMBL/GenBank/DDBJ databases">
        <authorList>
            <person name="Urmite Genomes"/>
        </authorList>
    </citation>
    <scope>NUCLEOTIDE SEQUENCE [LARGE SCALE GENOMIC DNA]</scope>
    <source>
        <strain evidence="2 3">CSUR P1491</strain>
    </source>
</reference>
<dbReference type="Pfam" id="PF06912">
    <property type="entry name" value="DUF1275"/>
    <property type="match status" value="1"/>
</dbReference>
<evidence type="ECO:0000313" key="3">
    <source>
        <dbReference type="Proteomes" id="UP000199251"/>
    </source>
</evidence>
<evidence type="ECO:0000256" key="1">
    <source>
        <dbReference type="SAM" id="Phobius"/>
    </source>
</evidence>
<accession>A0A0E4CRK7</accession>
<proteinExistence type="predicted"/>
<dbReference type="InterPro" id="IPR010699">
    <property type="entry name" value="DUF1275"/>
</dbReference>
<organism evidence="2 3">
    <name type="scientific">Mycobacterium lentiflavum</name>
    <dbReference type="NCBI Taxonomy" id="141349"/>
    <lineage>
        <taxon>Bacteria</taxon>
        <taxon>Bacillati</taxon>
        <taxon>Actinomycetota</taxon>
        <taxon>Actinomycetes</taxon>
        <taxon>Mycobacteriales</taxon>
        <taxon>Mycobacteriaceae</taxon>
        <taxon>Mycobacterium</taxon>
        <taxon>Mycobacterium simiae complex</taxon>
    </lineage>
</organism>
<dbReference type="AlphaFoldDB" id="A0A0E4CRK7"/>
<name>A0A0E4CRK7_MYCLN</name>
<gene>
    <name evidence="2" type="ORF">BN1232_06418</name>
</gene>
<protein>
    <submittedName>
        <fullName evidence="2">Transmembrane protein</fullName>
    </submittedName>
</protein>
<evidence type="ECO:0000313" key="2">
    <source>
        <dbReference type="EMBL" id="CQD24854.1"/>
    </source>
</evidence>
<keyword evidence="1 2" id="KW-0812">Transmembrane</keyword>
<dbReference type="Proteomes" id="UP000199251">
    <property type="component" value="Unassembled WGS sequence"/>
</dbReference>
<keyword evidence="1" id="KW-1133">Transmembrane helix</keyword>